<feature type="domain" description="NADH-Ubiquinone oxidoreductase (complex I) chain 5 N-terminal" evidence="8">
    <location>
        <begin position="69"/>
        <end position="105"/>
    </location>
</feature>
<evidence type="ECO:0000256" key="3">
    <source>
        <dbReference type="ARBA" id="ARBA00022989"/>
    </source>
</evidence>
<accession>A0ABX8VN51</accession>
<protein>
    <recommendedName>
        <fullName evidence="11">NADH-quinone oxidoreductase subunit L</fullName>
    </recommendedName>
</protein>
<feature type="transmembrane region" description="Helical" evidence="6">
    <location>
        <begin position="360"/>
        <end position="380"/>
    </location>
</feature>
<dbReference type="RefSeq" id="WP_083542645.1">
    <property type="nucleotide sequence ID" value="NZ_BAAAVX010000005.1"/>
</dbReference>
<reference evidence="9 10" key="1">
    <citation type="submission" date="2021-07" db="EMBL/GenBank/DDBJ databases">
        <title>Whole genome sequencing of non-tuberculosis mycobacteria type-strains.</title>
        <authorList>
            <person name="Igarashi Y."/>
            <person name="Osugi A."/>
            <person name="Mitarai S."/>
        </authorList>
    </citation>
    <scope>NUCLEOTIDE SEQUENCE [LARGE SCALE GENOMIC DNA]</scope>
    <source>
        <strain evidence="9 10">JCM 16370</strain>
    </source>
</reference>
<evidence type="ECO:0000256" key="6">
    <source>
        <dbReference type="SAM" id="Phobius"/>
    </source>
</evidence>
<evidence type="ECO:0000259" key="8">
    <source>
        <dbReference type="Pfam" id="PF00662"/>
    </source>
</evidence>
<evidence type="ECO:0008006" key="11">
    <source>
        <dbReference type="Google" id="ProtNLM"/>
    </source>
</evidence>
<evidence type="ECO:0000313" key="10">
    <source>
        <dbReference type="Proteomes" id="UP000825367"/>
    </source>
</evidence>
<dbReference type="InterPro" id="IPR001750">
    <property type="entry name" value="ND/Mrp_TM"/>
</dbReference>
<dbReference type="EMBL" id="CP080333">
    <property type="protein sequence ID" value="QYL19211.1"/>
    <property type="molecule type" value="Genomic_DNA"/>
</dbReference>
<feature type="transmembrane region" description="Helical" evidence="6">
    <location>
        <begin position="263"/>
        <end position="285"/>
    </location>
</feature>
<keyword evidence="10" id="KW-1185">Reference proteome</keyword>
<keyword evidence="2 5" id="KW-0812">Transmembrane</keyword>
<proteinExistence type="predicted"/>
<feature type="transmembrane region" description="Helical" evidence="6">
    <location>
        <begin position="76"/>
        <end position="100"/>
    </location>
</feature>
<feature type="transmembrane region" description="Helical" evidence="6">
    <location>
        <begin position="292"/>
        <end position="314"/>
    </location>
</feature>
<dbReference type="Pfam" id="PF00361">
    <property type="entry name" value="Proton_antipo_M"/>
    <property type="match status" value="1"/>
</dbReference>
<feature type="transmembrane region" description="Helical" evidence="6">
    <location>
        <begin position="197"/>
        <end position="215"/>
    </location>
</feature>
<dbReference type="PANTHER" id="PTHR42829">
    <property type="entry name" value="NADH-UBIQUINONE OXIDOREDUCTASE CHAIN 5"/>
    <property type="match status" value="1"/>
</dbReference>
<dbReference type="Pfam" id="PF00662">
    <property type="entry name" value="Proton_antipo_N"/>
    <property type="match status" value="1"/>
</dbReference>
<evidence type="ECO:0000256" key="1">
    <source>
        <dbReference type="ARBA" id="ARBA00004127"/>
    </source>
</evidence>
<feature type="transmembrane region" description="Helical" evidence="6">
    <location>
        <begin position="455"/>
        <end position="474"/>
    </location>
</feature>
<feature type="transmembrane region" description="Helical" evidence="6">
    <location>
        <begin position="107"/>
        <end position="126"/>
    </location>
</feature>
<dbReference type="PRINTS" id="PR01434">
    <property type="entry name" value="NADHDHGNASE5"/>
</dbReference>
<organism evidence="9 10">
    <name type="scientific">Mycolicibacterium pallens</name>
    <dbReference type="NCBI Taxonomy" id="370524"/>
    <lineage>
        <taxon>Bacteria</taxon>
        <taxon>Bacillati</taxon>
        <taxon>Actinomycetota</taxon>
        <taxon>Actinomycetes</taxon>
        <taxon>Mycobacteriales</taxon>
        <taxon>Mycobacteriaceae</taxon>
        <taxon>Mycolicibacterium</taxon>
    </lineage>
</organism>
<dbReference type="Proteomes" id="UP000825367">
    <property type="component" value="Chromosome"/>
</dbReference>
<evidence type="ECO:0000256" key="4">
    <source>
        <dbReference type="ARBA" id="ARBA00023136"/>
    </source>
</evidence>
<dbReference type="PANTHER" id="PTHR42829:SF1">
    <property type="entry name" value="INORGANIC CARBON TRANSPORTER SUBUNIT DABB-RELATED"/>
    <property type="match status" value="1"/>
</dbReference>
<name>A0ABX8VN51_9MYCO</name>
<feature type="domain" description="NADH:quinone oxidoreductase/Mrp antiporter transmembrane" evidence="7">
    <location>
        <begin position="125"/>
        <end position="400"/>
    </location>
</feature>
<gene>
    <name evidence="9" type="ORF">K0O64_12425</name>
</gene>
<evidence type="ECO:0000256" key="5">
    <source>
        <dbReference type="RuleBase" id="RU000320"/>
    </source>
</evidence>
<keyword evidence="4 6" id="KW-0472">Membrane</keyword>
<feature type="transmembrane region" description="Helical" evidence="6">
    <location>
        <begin position="416"/>
        <end position="443"/>
    </location>
</feature>
<feature type="transmembrane region" description="Helical" evidence="6">
    <location>
        <begin position="132"/>
        <end position="152"/>
    </location>
</feature>
<evidence type="ECO:0000259" key="7">
    <source>
        <dbReference type="Pfam" id="PF00361"/>
    </source>
</evidence>
<evidence type="ECO:0000256" key="2">
    <source>
        <dbReference type="ARBA" id="ARBA00022692"/>
    </source>
</evidence>
<feature type="transmembrane region" description="Helical" evidence="6">
    <location>
        <begin position="392"/>
        <end position="409"/>
    </location>
</feature>
<feature type="transmembrane region" description="Helical" evidence="6">
    <location>
        <begin position="38"/>
        <end position="56"/>
    </location>
</feature>
<feature type="transmembrane region" description="Helical" evidence="6">
    <location>
        <begin position="6"/>
        <end position="26"/>
    </location>
</feature>
<keyword evidence="3 6" id="KW-1133">Transmembrane helix</keyword>
<dbReference type="InterPro" id="IPR003945">
    <property type="entry name" value="NU5C-like"/>
</dbReference>
<dbReference type="InterPro" id="IPR001516">
    <property type="entry name" value="Proton_antipo_N"/>
</dbReference>
<comment type="subcellular location">
    <subcellularLocation>
        <location evidence="1">Endomembrane system</location>
        <topology evidence="1">Multi-pass membrane protein</topology>
    </subcellularLocation>
    <subcellularLocation>
        <location evidence="5">Membrane</location>
        <topology evidence="5">Multi-pass membrane protein</topology>
    </subcellularLocation>
</comment>
<evidence type="ECO:0000313" key="9">
    <source>
        <dbReference type="EMBL" id="QYL19211.1"/>
    </source>
</evidence>
<feature type="transmembrane region" description="Helical" evidence="6">
    <location>
        <begin position="164"/>
        <end position="185"/>
    </location>
</feature>
<sequence>MLTSWNPLLAMMLTAPATFALVAAVCKPLSGRAAGRGGALVAGFGFLAAAAMAVNVGREVPVTATLGGLGVTVDRLAAVLLLLVFGVSTVVQVFAIRYLAGDRRAGWFTAGASLLTSASAGLVTATTLIGLAISWTIAGIALCLLLGMYWHLPAARDGVRRTATAFVIGDLALWAAVVLATAHWGLVDLLALNAADLAGPLVPLIACLVVIAALSRSAQWPFHRWLPATLAAPTPVSALLHAGVVNAGGILLVRLAPLVSTDAARILTIAAGAATLTYGAVVMLVKADVKGALANSTMAQMGFMILTCGLGLWAATIFHLVAHGFYKATLFLSSGSAIAQRRRASARPPARAMSRRRRALTALTASVLPALALYAAAQAISLAPGQHTAEQALLAFAWATGATVTWGWLTRRRGIAAGIAAATLLFAAAIAYLGLITAVGHFLAPSLPTPTAPAALAWSVAAAVSAVLAGLAVLRRMPATAIHRAIYARAISTGYIAPSSPTHLTGARS</sequence>